<evidence type="ECO:0000313" key="2">
    <source>
        <dbReference type="EMBL" id="KAG2597017.1"/>
    </source>
</evidence>
<accession>A0A8T0SFK8</accession>
<protein>
    <submittedName>
        <fullName evidence="2">Uncharacterized protein</fullName>
    </submittedName>
</protein>
<dbReference type="Proteomes" id="UP000823388">
    <property type="component" value="Chromosome 5K"/>
</dbReference>
<evidence type="ECO:0000256" key="1">
    <source>
        <dbReference type="SAM" id="MobiDB-lite"/>
    </source>
</evidence>
<sequence>MIIAHPQIKAVAQRPFHGRRSHAADTLPSPSPGDRRAPPGHRASVPPAGLPSLRATLAGLEDAASLRAPCGLLDPARLPPFTAPAGVEDVASLRVAAGLHKPPEHRRLTTRRSTGPQSPAPSPGTLQGDILGKVLVVVI</sequence>
<gene>
    <name evidence="2" type="ORF">PVAP13_5KG216721</name>
</gene>
<name>A0A8T0SFK8_PANVG</name>
<keyword evidence="3" id="KW-1185">Reference proteome</keyword>
<reference evidence="2" key="1">
    <citation type="submission" date="2020-05" db="EMBL/GenBank/DDBJ databases">
        <title>WGS assembly of Panicum virgatum.</title>
        <authorList>
            <person name="Lovell J.T."/>
            <person name="Jenkins J."/>
            <person name="Shu S."/>
            <person name="Juenger T.E."/>
            <person name="Schmutz J."/>
        </authorList>
    </citation>
    <scope>NUCLEOTIDE SEQUENCE</scope>
    <source>
        <strain evidence="2">AP13</strain>
    </source>
</reference>
<evidence type="ECO:0000313" key="3">
    <source>
        <dbReference type="Proteomes" id="UP000823388"/>
    </source>
</evidence>
<feature type="region of interest" description="Disordered" evidence="1">
    <location>
        <begin position="10"/>
        <end position="50"/>
    </location>
</feature>
<proteinExistence type="predicted"/>
<feature type="region of interest" description="Disordered" evidence="1">
    <location>
        <begin position="97"/>
        <end position="127"/>
    </location>
</feature>
<dbReference type="AlphaFoldDB" id="A0A8T0SFK8"/>
<comment type="caution">
    <text evidence="2">The sequence shown here is derived from an EMBL/GenBank/DDBJ whole genome shotgun (WGS) entry which is preliminary data.</text>
</comment>
<dbReference type="EMBL" id="CM029045">
    <property type="protein sequence ID" value="KAG2597017.1"/>
    <property type="molecule type" value="Genomic_DNA"/>
</dbReference>
<organism evidence="2 3">
    <name type="scientific">Panicum virgatum</name>
    <name type="common">Blackwell switchgrass</name>
    <dbReference type="NCBI Taxonomy" id="38727"/>
    <lineage>
        <taxon>Eukaryota</taxon>
        <taxon>Viridiplantae</taxon>
        <taxon>Streptophyta</taxon>
        <taxon>Embryophyta</taxon>
        <taxon>Tracheophyta</taxon>
        <taxon>Spermatophyta</taxon>
        <taxon>Magnoliopsida</taxon>
        <taxon>Liliopsida</taxon>
        <taxon>Poales</taxon>
        <taxon>Poaceae</taxon>
        <taxon>PACMAD clade</taxon>
        <taxon>Panicoideae</taxon>
        <taxon>Panicodae</taxon>
        <taxon>Paniceae</taxon>
        <taxon>Panicinae</taxon>
        <taxon>Panicum</taxon>
        <taxon>Panicum sect. Hiantes</taxon>
    </lineage>
</organism>